<gene>
    <name evidence="2" type="ORF">ABS767_14280</name>
</gene>
<keyword evidence="2" id="KW-0378">Hydrolase</keyword>
<evidence type="ECO:0000313" key="3">
    <source>
        <dbReference type="Proteomes" id="UP001629244"/>
    </source>
</evidence>
<organism evidence="2 3">
    <name type="scientific">Sphingomonas plantiphila</name>
    <dbReference type="NCBI Taxonomy" id="3163295"/>
    <lineage>
        <taxon>Bacteria</taxon>
        <taxon>Pseudomonadati</taxon>
        <taxon>Pseudomonadota</taxon>
        <taxon>Alphaproteobacteria</taxon>
        <taxon>Sphingomonadales</taxon>
        <taxon>Sphingomonadaceae</taxon>
        <taxon>Sphingomonas</taxon>
    </lineage>
</organism>
<feature type="domain" description="Beta-lactamase-related" evidence="1">
    <location>
        <begin position="6"/>
        <end position="334"/>
    </location>
</feature>
<proteinExistence type="predicted"/>
<dbReference type="InterPro" id="IPR001466">
    <property type="entry name" value="Beta-lactam-related"/>
</dbReference>
<sequence length="352" mass="37275">MVRAIESKAAPALSVAVADEHGLRWADAAGQADLERAVAATPAHLFPLGSVSKLLTATVAAKLTTRGVIDLDGPIARWMPGLPVQHRQTTLRQLLTHRGGIRHYDRAETDMGSAGGAVYMRFYASEQDALKLFIGDPLVATPGAEVRYSSYGYTLASAVMAAAAQAPFLDLVAREVAVPFGLASLKPNDPWAITPGRAGRYMNDMDVKLLCASLAESAKPQLTDGWAKLPFDNPAYCWAGAGFLMTPSDAARFGAAMMGSAETAVTRAERELLLTPVTAATKGAPPLGLGWRIDADKKGRRRWHHAGATPGGCYLLAAYPDQRLSVALAGNVMTMKMNVLQTASDLVDGFAG</sequence>
<evidence type="ECO:0000313" key="2">
    <source>
        <dbReference type="EMBL" id="MFL9842135.1"/>
    </source>
</evidence>
<dbReference type="EMBL" id="JBELQC010000002">
    <property type="protein sequence ID" value="MFL9842135.1"/>
    <property type="molecule type" value="Genomic_DNA"/>
</dbReference>
<reference evidence="2 3" key="1">
    <citation type="submission" date="2024-06" db="EMBL/GenBank/DDBJ databases">
        <authorList>
            <person name="Kaempfer P."/>
            <person name="Viver T."/>
        </authorList>
    </citation>
    <scope>NUCLEOTIDE SEQUENCE [LARGE SCALE GENOMIC DNA]</scope>
    <source>
        <strain evidence="2 3">ST-64</strain>
    </source>
</reference>
<keyword evidence="3" id="KW-1185">Reference proteome</keyword>
<dbReference type="InterPro" id="IPR012338">
    <property type="entry name" value="Beta-lactam/transpept-like"/>
</dbReference>
<dbReference type="Gene3D" id="3.40.710.10">
    <property type="entry name" value="DD-peptidase/beta-lactamase superfamily"/>
    <property type="match status" value="1"/>
</dbReference>
<dbReference type="EC" id="3.1.1.103" evidence="2"/>
<dbReference type="Pfam" id="PF00144">
    <property type="entry name" value="Beta-lactamase"/>
    <property type="match status" value="1"/>
</dbReference>
<dbReference type="RefSeq" id="WP_408079495.1">
    <property type="nucleotide sequence ID" value="NZ_JBELQC010000002.1"/>
</dbReference>
<dbReference type="SUPFAM" id="SSF56601">
    <property type="entry name" value="beta-lactamase/transpeptidase-like"/>
    <property type="match status" value="1"/>
</dbReference>
<accession>A0ABW8YSB7</accession>
<dbReference type="PANTHER" id="PTHR46825:SF9">
    <property type="entry name" value="BETA-LACTAMASE-RELATED DOMAIN-CONTAINING PROTEIN"/>
    <property type="match status" value="1"/>
</dbReference>
<dbReference type="Proteomes" id="UP001629244">
    <property type="component" value="Unassembled WGS sequence"/>
</dbReference>
<name>A0ABW8YSB7_9SPHN</name>
<comment type="caution">
    <text evidence="2">The sequence shown here is derived from an EMBL/GenBank/DDBJ whole genome shotgun (WGS) entry which is preliminary data.</text>
</comment>
<evidence type="ECO:0000259" key="1">
    <source>
        <dbReference type="Pfam" id="PF00144"/>
    </source>
</evidence>
<protein>
    <submittedName>
        <fullName evidence="2">Serine hydrolase domain-containing protein</fullName>
        <ecNumber evidence="2">3.1.1.103</ecNumber>
    </submittedName>
</protein>
<dbReference type="GO" id="GO:0016787">
    <property type="term" value="F:hydrolase activity"/>
    <property type="evidence" value="ECO:0007669"/>
    <property type="project" value="UniProtKB-KW"/>
</dbReference>
<dbReference type="InterPro" id="IPR050491">
    <property type="entry name" value="AmpC-like"/>
</dbReference>
<dbReference type="PANTHER" id="PTHR46825">
    <property type="entry name" value="D-ALANYL-D-ALANINE-CARBOXYPEPTIDASE/ENDOPEPTIDASE AMPH"/>
    <property type="match status" value="1"/>
</dbReference>